<dbReference type="AlphaFoldDB" id="A0A1N6CXK9"/>
<dbReference type="RefSeq" id="WP_074204166.1">
    <property type="nucleotide sequence ID" value="NZ_FSQW01000001.1"/>
</dbReference>
<sequence>MAGSHRICAALLAAGQSLRFGEQDKLAQDLHGRKLGLHVAETLQNMDFADKIAIVSSDSCLCIPAWTNLGFDIVMNPEARAGMATSVALAARHAQQMEADGLLICLADMPFVSGALLDQLVAAFRNESTGAILCATEGDKRSPPALFGSRHFAKLASLSGDAGARDLIAEARVIAAAPHELTDIDTPAELEQWNGRPLP</sequence>
<keyword evidence="3" id="KW-0808">Transferase</keyword>
<evidence type="ECO:0000259" key="2">
    <source>
        <dbReference type="Pfam" id="PF12804"/>
    </source>
</evidence>
<dbReference type="GO" id="GO:0016779">
    <property type="term" value="F:nucleotidyltransferase activity"/>
    <property type="evidence" value="ECO:0007669"/>
    <property type="project" value="UniProtKB-KW"/>
</dbReference>
<reference evidence="4" key="1">
    <citation type="submission" date="2016-11" db="EMBL/GenBank/DDBJ databases">
        <authorList>
            <person name="Varghese N."/>
            <person name="Submissions S."/>
        </authorList>
    </citation>
    <scope>NUCLEOTIDE SEQUENCE [LARGE SCALE GENOMIC DNA]</scope>
    <source>
        <strain evidence="4">DSM 22363</strain>
    </source>
</reference>
<name>A0A1N6CXK9_9SPHN</name>
<dbReference type="Gene3D" id="3.90.550.10">
    <property type="entry name" value="Spore Coat Polysaccharide Biosynthesis Protein SpsA, Chain A"/>
    <property type="match status" value="1"/>
</dbReference>
<dbReference type="PANTHER" id="PTHR43777:SF1">
    <property type="entry name" value="MOLYBDENUM COFACTOR CYTIDYLYLTRANSFERASE"/>
    <property type="match status" value="1"/>
</dbReference>
<gene>
    <name evidence="3" type="ORF">SAMN02745824_1216</name>
</gene>
<dbReference type="CDD" id="cd04182">
    <property type="entry name" value="GT_2_like_f"/>
    <property type="match status" value="1"/>
</dbReference>
<keyword evidence="3" id="KW-0548">Nucleotidyltransferase</keyword>
<protein>
    <submittedName>
        <fullName evidence="3">Molybdenum cofactor cytidylyltransferase</fullName>
    </submittedName>
</protein>
<dbReference type="OrthoDB" id="9779263at2"/>
<organism evidence="3 4">
    <name type="scientific">Parasphingorhabdus marina DSM 22363</name>
    <dbReference type="NCBI Taxonomy" id="1123272"/>
    <lineage>
        <taxon>Bacteria</taxon>
        <taxon>Pseudomonadati</taxon>
        <taxon>Pseudomonadota</taxon>
        <taxon>Alphaproteobacteria</taxon>
        <taxon>Sphingomonadales</taxon>
        <taxon>Sphingomonadaceae</taxon>
        <taxon>Parasphingorhabdus</taxon>
    </lineage>
</organism>
<dbReference type="SUPFAM" id="SSF53448">
    <property type="entry name" value="Nucleotide-diphospho-sugar transferases"/>
    <property type="match status" value="1"/>
</dbReference>
<dbReference type="Pfam" id="PF12804">
    <property type="entry name" value="NTP_transf_3"/>
    <property type="match status" value="1"/>
</dbReference>
<feature type="domain" description="MobA-like NTP transferase" evidence="2">
    <location>
        <begin position="9"/>
        <end position="170"/>
    </location>
</feature>
<proteinExistence type="predicted"/>
<keyword evidence="1" id="KW-0460">Magnesium</keyword>
<keyword evidence="4" id="KW-1185">Reference proteome</keyword>
<accession>A0A1N6CXK9</accession>
<dbReference type="EMBL" id="FSQW01000001">
    <property type="protein sequence ID" value="SIN63328.1"/>
    <property type="molecule type" value="Genomic_DNA"/>
</dbReference>
<dbReference type="Proteomes" id="UP000185192">
    <property type="component" value="Unassembled WGS sequence"/>
</dbReference>
<dbReference type="InterPro" id="IPR025877">
    <property type="entry name" value="MobA-like_NTP_Trfase"/>
</dbReference>
<dbReference type="STRING" id="1123272.SAMN02745824_1216"/>
<dbReference type="InterPro" id="IPR029044">
    <property type="entry name" value="Nucleotide-diphossugar_trans"/>
</dbReference>
<evidence type="ECO:0000313" key="4">
    <source>
        <dbReference type="Proteomes" id="UP000185192"/>
    </source>
</evidence>
<evidence type="ECO:0000256" key="1">
    <source>
        <dbReference type="ARBA" id="ARBA00022842"/>
    </source>
</evidence>
<evidence type="ECO:0000313" key="3">
    <source>
        <dbReference type="EMBL" id="SIN63328.1"/>
    </source>
</evidence>
<dbReference type="PANTHER" id="PTHR43777">
    <property type="entry name" value="MOLYBDENUM COFACTOR CYTIDYLYLTRANSFERASE"/>
    <property type="match status" value="1"/>
</dbReference>